<comment type="caution">
    <text evidence="7">The sequence shown here is derived from an EMBL/GenBank/DDBJ whole genome shotgun (WGS) entry which is preliminary data.</text>
</comment>
<dbReference type="PRINTS" id="PR00463">
    <property type="entry name" value="EP450I"/>
</dbReference>
<dbReference type="PROSITE" id="PS00086">
    <property type="entry name" value="CYTOCHROME_P450"/>
    <property type="match status" value="1"/>
</dbReference>
<comment type="cofactor">
    <cofactor evidence="5">
        <name>heme</name>
        <dbReference type="ChEBI" id="CHEBI:30413"/>
    </cofactor>
</comment>
<dbReference type="GO" id="GO:0020037">
    <property type="term" value="F:heme binding"/>
    <property type="evidence" value="ECO:0007669"/>
    <property type="project" value="InterPro"/>
</dbReference>
<dbReference type="PRINTS" id="PR00385">
    <property type="entry name" value="P450"/>
</dbReference>
<dbReference type="InterPro" id="IPR017972">
    <property type="entry name" value="Cyt_P450_CS"/>
</dbReference>
<name>A0A4U0UQ88_9PEZI</name>
<evidence type="ECO:0000256" key="4">
    <source>
        <dbReference type="ARBA" id="ARBA00023004"/>
    </source>
</evidence>
<organism evidence="7 8">
    <name type="scientific">Friedmanniomyces endolithicus</name>
    <dbReference type="NCBI Taxonomy" id="329885"/>
    <lineage>
        <taxon>Eukaryota</taxon>
        <taxon>Fungi</taxon>
        <taxon>Dikarya</taxon>
        <taxon>Ascomycota</taxon>
        <taxon>Pezizomycotina</taxon>
        <taxon>Dothideomycetes</taxon>
        <taxon>Dothideomycetidae</taxon>
        <taxon>Mycosphaerellales</taxon>
        <taxon>Teratosphaeriaceae</taxon>
        <taxon>Friedmanniomyces</taxon>
    </lineage>
</organism>
<dbReference type="Proteomes" id="UP000310066">
    <property type="component" value="Unassembled WGS sequence"/>
</dbReference>
<dbReference type="CDD" id="cd11065">
    <property type="entry name" value="CYP64-like"/>
    <property type="match status" value="1"/>
</dbReference>
<keyword evidence="3 6" id="KW-0560">Oxidoreductase</keyword>
<keyword evidence="6" id="KW-0503">Monooxygenase</keyword>
<evidence type="ECO:0000256" key="3">
    <source>
        <dbReference type="ARBA" id="ARBA00023002"/>
    </source>
</evidence>
<dbReference type="Gene3D" id="1.10.630.10">
    <property type="entry name" value="Cytochrome P450"/>
    <property type="match status" value="1"/>
</dbReference>
<keyword evidence="5 6" id="KW-0349">Heme</keyword>
<dbReference type="STRING" id="329885.A0A4U0UQ88"/>
<accession>A0A4U0UQ88</accession>
<dbReference type="InterPro" id="IPR001128">
    <property type="entry name" value="Cyt_P450"/>
</dbReference>
<keyword evidence="4 5" id="KW-0408">Iron</keyword>
<keyword evidence="2 5" id="KW-0479">Metal-binding</keyword>
<feature type="binding site" description="axial binding residue" evidence="5">
    <location>
        <position position="465"/>
    </location>
    <ligand>
        <name>heme</name>
        <dbReference type="ChEBI" id="CHEBI:30413"/>
    </ligand>
    <ligandPart>
        <name>Fe</name>
        <dbReference type="ChEBI" id="CHEBI:18248"/>
    </ligandPart>
</feature>
<dbReference type="InterPro" id="IPR036396">
    <property type="entry name" value="Cyt_P450_sf"/>
</dbReference>
<proteinExistence type="inferred from homology"/>
<dbReference type="AlphaFoldDB" id="A0A4U0UQ88"/>
<dbReference type="InterPro" id="IPR050364">
    <property type="entry name" value="Cytochrome_P450_fung"/>
</dbReference>
<dbReference type="PANTHER" id="PTHR46300">
    <property type="entry name" value="P450, PUTATIVE (EUROFUNG)-RELATED-RELATED"/>
    <property type="match status" value="1"/>
</dbReference>
<dbReference type="GO" id="GO:0004497">
    <property type="term" value="F:monooxygenase activity"/>
    <property type="evidence" value="ECO:0007669"/>
    <property type="project" value="UniProtKB-KW"/>
</dbReference>
<evidence type="ECO:0008006" key="9">
    <source>
        <dbReference type="Google" id="ProtNLM"/>
    </source>
</evidence>
<evidence type="ECO:0000313" key="8">
    <source>
        <dbReference type="Proteomes" id="UP000310066"/>
    </source>
</evidence>
<evidence type="ECO:0000256" key="5">
    <source>
        <dbReference type="PIRSR" id="PIRSR602401-1"/>
    </source>
</evidence>
<sequence>MANLILSALTAHPLLIAFSSLIVIPAVIIAHDIFLWLRLPPGPSPLPFIGNKLDIPTSQPWLQFEKWSKQYGPVFTLWIGRKPTLIISDPHIAADLMEKRSNKYSSRPRMVVMGEVYNGNASILTQPYGKAWSTRRKLLHAALTPKALKLYKPTQEAEASRLCFALLSNPQGWEKELERFTSSVVFCVAYGHRIDSLKAQVIADRFRYMHFQASLNIPGKYLAETFPLLAKLPKFLAPWKGDVQSMGTREGKANVELLEMVKREVATAKAQGNPDAVPDSLCKLLLEMREKEPVPLSETHFSYVPASLFGAGSDTTASTLCSAFLGLVTHPSVLKAAHAELDRVIGADRTPTFADEADLPYIRALAKETLRWRPVAVLGGTPHASTEPDIYEGWHIPTETTILGNNWAINLNEAYYPQPHHFDPIRFLSDSERTHLGIAKQPYIGQKTHPAKAGHSSFGWGRRICPGADLAANSLFIALAKLLWAYDILAIEGREYDIFAYTDGFNVRPKPFECVVRVRSERHRGVVEREERVARGWLEKFTPFGE</sequence>
<evidence type="ECO:0000256" key="2">
    <source>
        <dbReference type="ARBA" id="ARBA00022723"/>
    </source>
</evidence>
<gene>
    <name evidence="7" type="ORF">B0A54_11125</name>
</gene>
<dbReference type="InterPro" id="IPR002401">
    <property type="entry name" value="Cyt_P450_E_grp-I"/>
</dbReference>
<dbReference type="SUPFAM" id="SSF48264">
    <property type="entry name" value="Cytochrome P450"/>
    <property type="match status" value="1"/>
</dbReference>
<dbReference type="GO" id="GO:0016705">
    <property type="term" value="F:oxidoreductase activity, acting on paired donors, with incorporation or reduction of molecular oxygen"/>
    <property type="evidence" value="ECO:0007669"/>
    <property type="project" value="InterPro"/>
</dbReference>
<reference evidence="7 8" key="1">
    <citation type="submission" date="2017-03" db="EMBL/GenBank/DDBJ databases">
        <title>Genomes of endolithic fungi from Antarctica.</title>
        <authorList>
            <person name="Coleine C."/>
            <person name="Masonjones S."/>
            <person name="Stajich J.E."/>
        </authorList>
    </citation>
    <scope>NUCLEOTIDE SEQUENCE [LARGE SCALE GENOMIC DNA]</scope>
    <source>
        <strain evidence="7 8">CCFEE 5311</strain>
    </source>
</reference>
<evidence type="ECO:0000256" key="1">
    <source>
        <dbReference type="ARBA" id="ARBA00010617"/>
    </source>
</evidence>
<dbReference type="OrthoDB" id="1055148at2759"/>
<evidence type="ECO:0000313" key="7">
    <source>
        <dbReference type="EMBL" id="TKA38111.1"/>
    </source>
</evidence>
<protein>
    <recommendedName>
        <fullName evidence="9">Cytochrome P450</fullName>
    </recommendedName>
</protein>
<dbReference type="PANTHER" id="PTHR46300:SF4">
    <property type="entry name" value="CYTOCHROME P450 98A3"/>
    <property type="match status" value="1"/>
</dbReference>
<dbReference type="EMBL" id="NAJP01000047">
    <property type="protein sequence ID" value="TKA38111.1"/>
    <property type="molecule type" value="Genomic_DNA"/>
</dbReference>
<comment type="similarity">
    <text evidence="1 6">Belongs to the cytochrome P450 family.</text>
</comment>
<dbReference type="Pfam" id="PF00067">
    <property type="entry name" value="p450"/>
    <property type="match status" value="1"/>
</dbReference>
<evidence type="ECO:0000256" key="6">
    <source>
        <dbReference type="RuleBase" id="RU000461"/>
    </source>
</evidence>
<dbReference type="GO" id="GO:0005506">
    <property type="term" value="F:iron ion binding"/>
    <property type="evidence" value="ECO:0007669"/>
    <property type="project" value="InterPro"/>
</dbReference>